<dbReference type="Proteomes" id="UP000250744">
    <property type="component" value="Unassembled WGS sequence"/>
</dbReference>
<dbReference type="InterPro" id="IPR012675">
    <property type="entry name" value="Beta-grasp_dom_sf"/>
</dbReference>
<dbReference type="OrthoDB" id="9800283at2"/>
<dbReference type="NCBIfam" id="TIGR01683">
    <property type="entry name" value="thiS"/>
    <property type="match status" value="1"/>
</dbReference>
<dbReference type="InterPro" id="IPR016155">
    <property type="entry name" value="Mopterin_synth/thiamin_S_b"/>
</dbReference>
<dbReference type="PANTHER" id="PTHR34472:SF1">
    <property type="entry name" value="SULFUR CARRIER PROTEIN THIS"/>
    <property type="match status" value="1"/>
</dbReference>
<protein>
    <submittedName>
        <fullName evidence="1">Thiamine biosynthesis protein ThiS</fullName>
    </submittedName>
</protein>
<dbReference type="Gene3D" id="3.10.20.30">
    <property type="match status" value="1"/>
</dbReference>
<sequence>MNVLFNGENVEVSASNLAECLVLLGVSDQHIATAVNGEFVPRSQRHQLQLTEGDRLEVVSPMQGG</sequence>
<dbReference type="InterPro" id="IPR003749">
    <property type="entry name" value="ThiS/MoaD-like"/>
</dbReference>
<dbReference type="RefSeq" id="WP_036507453.1">
    <property type="nucleotide sequence ID" value="NZ_QKRX01000003.1"/>
</dbReference>
<gene>
    <name evidence="1" type="primary">thiS</name>
    <name evidence="1" type="ORF">DN062_04335</name>
</gene>
<dbReference type="CDD" id="cd00565">
    <property type="entry name" value="Ubl_ThiS"/>
    <property type="match status" value="1"/>
</dbReference>
<evidence type="ECO:0000313" key="1">
    <source>
        <dbReference type="EMBL" id="RAU18727.1"/>
    </source>
</evidence>
<dbReference type="Pfam" id="PF02597">
    <property type="entry name" value="ThiS"/>
    <property type="match status" value="1"/>
</dbReference>
<organism evidence="1 2">
    <name type="scientific">Nitrincola tibetensis</name>
    <dbReference type="NCBI Taxonomy" id="2219697"/>
    <lineage>
        <taxon>Bacteria</taxon>
        <taxon>Pseudomonadati</taxon>
        <taxon>Pseudomonadota</taxon>
        <taxon>Gammaproteobacteria</taxon>
        <taxon>Oceanospirillales</taxon>
        <taxon>Oceanospirillaceae</taxon>
        <taxon>Nitrincola</taxon>
    </lineage>
</organism>
<dbReference type="PANTHER" id="PTHR34472">
    <property type="entry name" value="SULFUR CARRIER PROTEIN THIS"/>
    <property type="match status" value="1"/>
</dbReference>
<dbReference type="InterPro" id="IPR010035">
    <property type="entry name" value="Thi_S"/>
</dbReference>
<keyword evidence="2" id="KW-1185">Reference proteome</keyword>
<reference evidence="1 2" key="1">
    <citation type="submission" date="2018-06" db="EMBL/GenBank/DDBJ databases">
        <title>Nitrincola tibetense sp. nov., isolated from Lake XuguoCo on Tibetan Plateau.</title>
        <authorList>
            <person name="Xing P."/>
        </authorList>
    </citation>
    <scope>NUCLEOTIDE SEQUENCE [LARGE SCALE GENOMIC DNA]</scope>
    <source>
        <strain evidence="2">xg18</strain>
    </source>
</reference>
<dbReference type="EMBL" id="QKRX01000003">
    <property type="protein sequence ID" value="RAU18727.1"/>
    <property type="molecule type" value="Genomic_DNA"/>
</dbReference>
<dbReference type="SUPFAM" id="SSF54285">
    <property type="entry name" value="MoaD/ThiS"/>
    <property type="match status" value="1"/>
</dbReference>
<evidence type="ECO:0000313" key="2">
    <source>
        <dbReference type="Proteomes" id="UP000250744"/>
    </source>
</evidence>
<proteinExistence type="predicted"/>
<name>A0A364NPB3_9GAMM</name>
<dbReference type="AlphaFoldDB" id="A0A364NPB3"/>
<comment type="caution">
    <text evidence="1">The sequence shown here is derived from an EMBL/GenBank/DDBJ whole genome shotgun (WGS) entry which is preliminary data.</text>
</comment>
<accession>A0A364NPB3</accession>